<keyword evidence="2" id="KW-1185">Reference proteome</keyword>
<feature type="non-terminal residue" evidence="1">
    <location>
        <position position="181"/>
    </location>
</feature>
<proteinExistence type="predicted"/>
<dbReference type="STRING" id="930990.A0A067MP43"/>
<dbReference type="AlphaFoldDB" id="A0A067MP43"/>
<gene>
    <name evidence="1" type="ORF">BOTBODRAFT_97858</name>
</gene>
<dbReference type="Proteomes" id="UP000027195">
    <property type="component" value="Unassembled WGS sequence"/>
</dbReference>
<dbReference type="HOGENOM" id="CLU_000384_22_0_1"/>
<reference evidence="2" key="1">
    <citation type="journal article" date="2014" name="Proc. Natl. Acad. Sci. U.S.A.">
        <title>Extensive sampling of basidiomycete genomes demonstrates inadequacy of the white-rot/brown-rot paradigm for wood decay fungi.</title>
        <authorList>
            <person name="Riley R."/>
            <person name="Salamov A.A."/>
            <person name="Brown D.W."/>
            <person name="Nagy L.G."/>
            <person name="Floudas D."/>
            <person name="Held B.W."/>
            <person name="Levasseur A."/>
            <person name="Lombard V."/>
            <person name="Morin E."/>
            <person name="Otillar R."/>
            <person name="Lindquist E.A."/>
            <person name="Sun H."/>
            <person name="LaButti K.M."/>
            <person name="Schmutz J."/>
            <person name="Jabbour D."/>
            <person name="Luo H."/>
            <person name="Baker S.E."/>
            <person name="Pisabarro A.G."/>
            <person name="Walton J.D."/>
            <person name="Blanchette R.A."/>
            <person name="Henrissat B."/>
            <person name="Martin F."/>
            <person name="Cullen D."/>
            <person name="Hibbett D.S."/>
            <person name="Grigoriev I.V."/>
        </authorList>
    </citation>
    <scope>NUCLEOTIDE SEQUENCE [LARGE SCALE GENOMIC DNA]</scope>
    <source>
        <strain evidence="2">FD-172 SS1</strain>
    </source>
</reference>
<evidence type="ECO:0000313" key="1">
    <source>
        <dbReference type="EMBL" id="KDQ13321.1"/>
    </source>
</evidence>
<accession>A0A067MP43</accession>
<protein>
    <submittedName>
        <fullName evidence="1">Uncharacterized protein</fullName>
    </submittedName>
</protein>
<evidence type="ECO:0000313" key="2">
    <source>
        <dbReference type="Proteomes" id="UP000027195"/>
    </source>
</evidence>
<feature type="non-terminal residue" evidence="1">
    <location>
        <position position="1"/>
    </location>
</feature>
<name>A0A067MP43_BOTB1</name>
<dbReference type="EMBL" id="KL198044">
    <property type="protein sequence ID" value="KDQ13321.1"/>
    <property type="molecule type" value="Genomic_DNA"/>
</dbReference>
<dbReference type="InParanoid" id="A0A067MP43"/>
<sequence>VRQALIKTAADTSQNWYAVAPSVFWSERVTIQKSTMMSPYYMVHGVEPLFPFDLAEATYLVPPVSSQLSTLDLISLRARQLQKRQADLDQVHDRVLAARYMSIRKFKESFKNTIRDFDFQPGSLVLVRNSRIDNDLGRKTKPRYFGPMVVVRRNKGGAYVLAEVDGSLSKLRYAAFRLIPY</sequence>
<organism evidence="1 2">
    <name type="scientific">Botryobasidium botryosum (strain FD-172 SS1)</name>
    <dbReference type="NCBI Taxonomy" id="930990"/>
    <lineage>
        <taxon>Eukaryota</taxon>
        <taxon>Fungi</taxon>
        <taxon>Dikarya</taxon>
        <taxon>Basidiomycota</taxon>
        <taxon>Agaricomycotina</taxon>
        <taxon>Agaricomycetes</taxon>
        <taxon>Cantharellales</taxon>
        <taxon>Botryobasidiaceae</taxon>
        <taxon>Botryobasidium</taxon>
    </lineage>
</organism>
<dbReference type="OrthoDB" id="444848at2759"/>